<keyword evidence="2" id="KW-1185">Reference proteome</keyword>
<reference evidence="2" key="1">
    <citation type="journal article" date="2019" name="Nat. Commun.">
        <title>The genome of broomcorn millet.</title>
        <authorList>
            <person name="Zou C."/>
            <person name="Miki D."/>
            <person name="Li D."/>
            <person name="Tang Q."/>
            <person name="Xiao L."/>
            <person name="Rajput S."/>
            <person name="Deng P."/>
            <person name="Jia W."/>
            <person name="Huang R."/>
            <person name="Zhang M."/>
            <person name="Sun Y."/>
            <person name="Hu J."/>
            <person name="Fu X."/>
            <person name="Schnable P.S."/>
            <person name="Li F."/>
            <person name="Zhang H."/>
            <person name="Feng B."/>
            <person name="Zhu X."/>
            <person name="Liu R."/>
            <person name="Schnable J.C."/>
            <person name="Zhu J.-K."/>
            <person name="Zhang H."/>
        </authorList>
    </citation>
    <scope>NUCLEOTIDE SEQUENCE [LARGE SCALE GENOMIC DNA]</scope>
</reference>
<dbReference type="OrthoDB" id="673110at2759"/>
<sequence length="229" mass="26303">MSILNRYVLNRAYPEGSMTEGYSTKEIIECWLGYLKDKLGIGLPVPRFLGRLEGVGTVGRKIFIDKDFKGVQQAQYSILQHLTIMTPLVDEHLSMIHAESNGRSDDWIMREHKRRLTTWLKGLDLPDGETVEEQTIKRLAAGPSSQVTSWQKNSGFHIEALDERPGQRTIYYGIIDDIWEVHYGSNIQFPIFQRHWVKHPRGVELDGYGLMIVDLNNDGYKDDPWVLAS</sequence>
<evidence type="ECO:0000313" key="1">
    <source>
        <dbReference type="EMBL" id="RLM64955.1"/>
    </source>
</evidence>
<evidence type="ECO:0000313" key="2">
    <source>
        <dbReference type="Proteomes" id="UP000275267"/>
    </source>
</evidence>
<dbReference type="Proteomes" id="UP000275267">
    <property type="component" value="Unassembled WGS sequence"/>
</dbReference>
<gene>
    <name evidence="1" type="ORF">C2845_PM16G01800</name>
</gene>
<protein>
    <submittedName>
        <fullName evidence="1">Transposon protein, putative, CACTA, En/Spm sub-class</fullName>
    </submittedName>
</protein>
<dbReference type="AlphaFoldDB" id="A0A3L6PTE4"/>
<proteinExistence type="predicted"/>
<name>A0A3L6PTE4_PANMI</name>
<dbReference type="EMBL" id="PQIB02000015">
    <property type="protein sequence ID" value="RLM64955.1"/>
    <property type="molecule type" value="Genomic_DNA"/>
</dbReference>
<organism evidence="1 2">
    <name type="scientific">Panicum miliaceum</name>
    <name type="common">Proso millet</name>
    <name type="synonym">Broomcorn millet</name>
    <dbReference type="NCBI Taxonomy" id="4540"/>
    <lineage>
        <taxon>Eukaryota</taxon>
        <taxon>Viridiplantae</taxon>
        <taxon>Streptophyta</taxon>
        <taxon>Embryophyta</taxon>
        <taxon>Tracheophyta</taxon>
        <taxon>Spermatophyta</taxon>
        <taxon>Magnoliopsida</taxon>
        <taxon>Liliopsida</taxon>
        <taxon>Poales</taxon>
        <taxon>Poaceae</taxon>
        <taxon>PACMAD clade</taxon>
        <taxon>Panicoideae</taxon>
        <taxon>Panicodae</taxon>
        <taxon>Paniceae</taxon>
        <taxon>Panicinae</taxon>
        <taxon>Panicum</taxon>
        <taxon>Panicum sect. Panicum</taxon>
    </lineage>
</organism>
<accession>A0A3L6PTE4</accession>
<dbReference type="PANTHER" id="PTHR48258:SF9">
    <property type="entry name" value="OS01G0348150 PROTEIN"/>
    <property type="match status" value="1"/>
</dbReference>
<dbReference type="PANTHER" id="PTHR48258">
    <property type="entry name" value="DUF4218 DOMAIN-CONTAINING PROTEIN-RELATED"/>
    <property type="match status" value="1"/>
</dbReference>
<comment type="caution">
    <text evidence="1">The sequence shown here is derived from an EMBL/GenBank/DDBJ whole genome shotgun (WGS) entry which is preliminary data.</text>
</comment>
<dbReference type="STRING" id="4540.A0A3L6PTE4"/>